<name>A0ABP0YZL6_9ROSI</name>
<dbReference type="EMBL" id="OZ021741">
    <property type="protein sequence ID" value="CAK9325982.1"/>
    <property type="molecule type" value="Genomic_DNA"/>
</dbReference>
<evidence type="ECO:0000313" key="1">
    <source>
        <dbReference type="EMBL" id="CAK9325982.1"/>
    </source>
</evidence>
<reference evidence="1 2" key="1">
    <citation type="submission" date="2024-03" db="EMBL/GenBank/DDBJ databases">
        <authorList>
            <person name="Gkanogiannis A."/>
            <person name="Becerra Lopez-Lavalle L."/>
        </authorList>
    </citation>
    <scope>NUCLEOTIDE SEQUENCE [LARGE SCALE GENOMIC DNA]</scope>
</reference>
<proteinExistence type="predicted"/>
<gene>
    <name evidence="1" type="ORF">CITCOLO1_LOCUS18274</name>
</gene>
<accession>A0ABP0YZL6</accession>
<dbReference type="Proteomes" id="UP001642487">
    <property type="component" value="Chromosome 7"/>
</dbReference>
<evidence type="ECO:0000313" key="2">
    <source>
        <dbReference type="Proteomes" id="UP001642487"/>
    </source>
</evidence>
<protein>
    <submittedName>
        <fullName evidence="1">Uncharacterized protein</fullName>
    </submittedName>
</protein>
<sequence length="112" mass="12669">MPPWDLARSTRFSLDLVRSCAPPSDFARPTRFSSDLVRFNMSLSDLTRLTRFSSDLVRCLATSSVRLCRCHHASIVRLSDRATATATATVVVPLPFVMRPLCLYHCRSNCEY</sequence>
<keyword evidence="2" id="KW-1185">Reference proteome</keyword>
<organism evidence="1 2">
    <name type="scientific">Citrullus colocynthis</name>
    <name type="common">colocynth</name>
    <dbReference type="NCBI Taxonomy" id="252529"/>
    <lineage>
        <taxon>Eukaryota</taxon>
        <taxon>Viridiplantae</taxon>
        <taxon>Streptophyta</taxon>
        <taxon>Embryophyta</taxon>
        <taxon>Tracheophyta</taxon>
        <taxon>Spermatophyta</taxon>
        <taxon>Magnoliopsida</taxon>
        <taxon>eudicotyledons</taxon>
        <taxon>Gunneridae</taxon>
        <taxon>Pentapetalae</taxon>
        <taxon>rosids</taxon>
        <taxon>fabids</taxon>
        <taxon>Cucurbitales</taxon>
        <taxon>Cucurbitaceae</taxon>
        <taxon>Benincaseae</taxon>
        <taxon>Citrullus</taxon>
    </lineage>
</organism>